<evidence type="ECO:0000313" key="2">
    <source>
        <dbReference type="Proteomes" id="UP000652761"/>
    </source>
</evidence>
<comment type="caution">
    <text evidence="1">The sequence shown here is derived from an EMBL/GenBank/DDBJ whole genome shotgun (WGS) entry which is preliminary data.</text>
</comment>
<reference evidence="1" key="1">
    <citation type="submission" date="2017-07" db="EMBL/GenBank/DDBJ databases">
        <title>Taro Niue Genome Assembly and Annotation.</title>
        <authorList>
            <person name="Atibalentja N."/>
            <person name="Keating K."/>
            <person name="Fields C.J."/>
        </authorList>
    </citation>
    <scope>NUCLEOTIDE SEQUENCE</scope>
    <source>
        <strain evidence="1">Niue_2</strain>
        <tissue evidence="1">Leaf</tissue>
    </source>
</reference>
<name>A0A843VP48_COLES</name>
<protein>
    <submittedName>
        <fullName evidence="1">Uncharacterized protein</fullName>
    </submittedName>
</protein>
<keyword evidence="2" id="KW-1185">Reference proteome</keyword>
<proteinExistence type="predicted"/>
<gene>
    <name evidence="1" type="ORF">Taro_027566</name>
</gene>
<organism evidence="1 2">
    <name type="scientific">Colocasia esculenta</name>
    <name type="common">Wild taro</name>
    <name type="synonym">Arum esculentum</name>
    <dbReference type="NCBI Taxonomy" id="4460"/>
    <lineage>
        <taxon>Eukaryota</taxon>
        <taxon>Viridiplantae</taxon>
        <taxon>Streptophyta</taxon>
        <taxon>Embryophyta</taxon>
        <taxon>Tracheophyta</taxon>
        <taxon>Spermatophyta</taxon>
        <taxon>Magnoliopsida</taxon>
        <taxon>Liliopsida</taxon>
        <taxon>Araceae</taxon>
        <taxon>Aroideae</taxon>
        <taxon>Colocasieae</taxon>
        <taxon>Colocasia</taxon>
    </lineage>
</organism>
<dbReference type="Proteomes" id="UP000652761">
    <property type="component" value="Unassembled WGS sequence"/>
</dbReference>
<dbReference type="AlphaFoldDB" id="A0A843VP48"/>
<accession>A0A843VP48</accession>
<evidence type="ECO:0000313" key="1">
    <source>
        <dbReference type="EMBL" id="MQL94904.1"/>
    </source>
</evidence>
<dbReference type="EMBL" id="NMUH01001727">
    <property type="protein sequence ID" value="MQL94904.1"/>
    <property type="molecule type" value="Genomic_DNA"/>
</dbReference>
<dbReference type="OrthoDB" id="440160at2759"/>
<sequence>MCLRGEQYKPEAWEIISRSILHKYSGPLDVWLSICSSLCDHQGQTCCLINSYPYKSYLAMAEHESQWV</sequence>